<organism evidence="1 2">
    <name type="scientific">Paenibacillus mesotrionivorans</name>
    <dbReference type="NCBI Taxonomy" id="3160968"/>
    <lineage>
        <taxon>Bacteria</taxon>
        <taxon>Bacillati</taxon>
        <taxon>Bacillota</taxon>
        <taxon>Bacilli</taxon>
        <taxon>Bacillales</taxon>
        <taxon>Paenibacillaceae</taxon>
        <taxon>Paenibacillus</taxon>
    </lineage>
</organism>
<comment type="caution">
    <text evidence="1">The sequence shown here is derived from an EMBL/GenBank/DDBJ whole genome shotgun (WGS) entry which is preliminary data.</text>
</comment>
<proteinExistence type="predicted"/>
<evidence type="ECO:0000313" key="1">
    <source>
        <dbReference type="EMBL" id="MFM9330772.1"/>
    </source>
</evidence>
<gene>
    <name evidence="1" type="ORF">ACI1P1_20995</name>
</gene>
<protein>
    <submittedName>
        <fullName evidence="1">ABC transporter permease</fullName>
    </submittedName>
</protein>
<dbReference type="Proteomes" id="UP001631969">
    <property type="component" value="Unassembled WGS sequence"/>
</dbReference>
<sequence>MLAMQTWRACRSLFRVRMAEGLQYRVAALSGAMVGVFWAIIECVVYTVFYTYSQDGGWNHNGFGLEQTISYIWLAQGIFVFQAMSIDSEILTKINKGDVALELCRPMDLYLHWLVKSAAGKLGTNWLRGVLTIVAGILMPAGYALAGPASAGGFLLFLLSVVLAFLLCSAYAMLVTAIRLNTTWGDGPFYMLMLLSAVLSGTYLPLRLWPDSLQTFLRLQPFGGFADLPAQLYTGSLTPGTAWPGMMLQLFWIVVFVVVGRTIMKSRLKHLIIQGG</sequence>
<evidence type="ECO:0000313" key="2">
    <source>
        <dbReference type="Proteomes" id="UP001631969"/>
    </source>
</evidence>
<reference evidence="1" key="1">
    <citation type="submission" date="2024-12" db="EMBL/GenBank/DDBJ databases">
        <authorList>
            <person name="Wu N."/>
        </authorList>
    </citation>
    <scope>NUCLEOTIDE SEQUENCE</scope>
    <source>
        <strain evidence="1">P15</strain>
    </source>
</reference>
<dbReference type="EMBL" id="JBJURJ010000014">
    <property type="protein sequence ID" value="MFM9330772.1"/>
    <property type="molecule type" value="Genomic_DNA"/>
</dbReference>
<name>A0ACC7P277_9BACL</name>
<keyword evidence="2" id="KW-1185">Reference proteome</keyword>
<accession>A0ACC7P277</accession>